<keyword evidence="3" id="KW-1185">Reference proteome</keyword>
<dbReference type="AlphaFoldDB" id="A0A017SJJ2"/>
<reference evidence="3" key="1">
    <citation type="journal article" date="2014" name="Nat. Commun.">
        <title>Genomic adaptations of the halophilic Dead Sea filamentous fungus Eurotium rubrum.</title>
        <authorList>
            <person name="Kis-Papo T."/>
            <person name="Weig A.R."/>
            <person name="Riley R."/>
            <person name="Persoh D."/>
            <person name="Salamov A."/>
            <person name="Sun H."/>
            <person name="Lipzen A."/>
            <person name="Wasser S.P."/>
            <person name="Rambold G."/>
            <person name="Grigoriev I.V."/>
            <person name="Nevo E."/>
        </authorList>
    </citation>
    <scope>NUCLEOTIDE SEQUENCE [LARGE SCALE GENOMIC DNA]</scope>
    <source>
        <strain evidence="3">CBS 135680</strain>
    </source>
</reference>
<name>A0A017SJJ2_ASPRC</name>
<sequence>MAAFGDNKLRAVVDIAAAGDVVLVVGPENIRMRIHSLTLKATSNAFSVILGLNWKGGRDLLEDGSVELLLPKENAKAMEYICAIIHHQNIFDGLMALADAAYASQNAQAFRDLTKALILNYEGSYFSLSTERNESAMNWKEQRDLARFDLGDILIGRISRGECVSTDADGQANTHNYAYLESLRDHRLWPTGLINISEAIERAGSIPDPIPDERSTSCTYEYKHTTPKYRKGRQ</sequence>
<protein>
    <recommendedName>
        <fullName evidence="4">BTB domain-containing protein</fullName>
    </recommendedName>
</protein>
<organism evidence="2 3">
    <name type="scientific">Aspergillus ruber (strain CBS 135680)</name>
    <dbReference type="NCBI Taxonomy" id="1388766"/>
    <lineage>
        <taxon>Eukaryota</taxon>
        <taxon>Fungi</taxon>
        <taxon>Dikarya</taxon>
        <taxon>Ascomycota</taxon>
        <taxon>Pezizomycotina</taxon>
        <taxon>Eurotiomycetes</taxon>
        <taxon>Eurotiomycetidae</taxon>
        <taxon>Eurotiales</taxon>
        <taxon>Aspergillaceae</taxon>
        <taxon>Aspergillus</taxon>
        <taxon>Aspergillus subgen. Aspergillus</taxon>
    </lineage>
</organism>
<dbReference type="HOGENOM" id="CLU_054243_0_0_1"/>
<accession>A0A017SJJ2</accession>
<dbReference type="EMBL" id="KK088416">
    <property type="protein sequence ID" value="EYE97067.1"/>
    <property type="molecule type" value="Genomic_DNA"/>
</dbReference>
<evidence type="ECO:0000313" key="2">
    <source>
        <dbReference type="EMBL" id="EYE97067.1"/>
    </source>
</evidence>
<gene>
    <name evidence="2" type="ORF">EURHEDRAFT_513677</name>
</gene>
<dbReference type="OrthoDB" id="5275938at2759"/>
<dbReference type="Proteomes" id="UP000019804">
    <property type="component" value="Unassembled WGS sequence"/>
</dbReference>
<feature type="compositionally biased region" description="Basic residues" evidence="1">
    <location>
        <begin position="225"/>
        <end position="234"/>
    </location>
</feature>
<feature type="region of interest" description="Disordered" evidence="1">
    <location>
        <begin position="204"/>
        <end position="234"/>
    </location>
</feature>
<dbReference type="STRING" id="1388766.A0A017SJJ2"/>
<dbReference type="GeneID" id="63701318"/>
<proteinExistence type="predicted"/>
<evidence type="ECO:0000313" key="3">
    <source>
        <dbReference type="Proteomes" id="UP000019804"/>
    </source>
</evidence>
<dbReference type="RefSeq" id="XP_040640755.1">
    <property type="nucleotide sequence ID" value="XM_040786194.1"/>
</dbReference>
<evidence type="ECO:0008006" key="4">
    <source>
        <dbReference type="Google" id="ProtNLM"/>
    </source>
</evidence>
<evidence type="ECO:0000256" key="1">
    <source>
        <dbReference type="SAM" id="MobiDB-lite"/>
    </source>
</evidence>